<feature type="non-terminal residue" evidence="1">
    <location>
        <position position="66"/>
    </location>
</feature>
<reference evidence="1" key="2">
    <citation type="journal article" date="2014" name="ISME J.">
        <title>Microbial stratification in low pH oxic and suboxic macroscopic growths along an acid mine drainage.</title>
        <authorList>
            <person name="Mendez-Garcia C."/>
            <person name="Mesa V."/>
            <person name="Sprenger R.R."/>
            <person name="Richter M."/>
            <person name="Diez M.S."/>
            <person name="Solano J."/>
            <person name="Bargiela R."/>
            <person name="Golyshina O.V."/>
            <person name="Manteca A."/>
            <person name="Ramos J.L."/>
            <person name="Gallego J.R."/>
            <person name="Llorente I."/>
            <person name="Martins Dos Santos V.A."/>
            <person name="Jensen O.N."/>
            <person name="Pelaez A.I."/>
            <person name="Sanchez J."/>
            <person name="Ferrer M."/>
        </authorList>
    </citation>
    <scope>NUCLEOTIDE SEQUENCE</scope>
</reference>
<organism evidence="1">
    <name type="scientific">mine drainage metagenome</name>
    <dbReference type="NCBI Taxonomy" id="410659"/>
    <lineage>
        <taxon>unclassified sequences</taxon>
        <taxon>metagenomes</taxon>
        <taxon>ecological metagenomes</taxon>
    </lineage>
</organism>
<evidence type="ECO:0000313" key="1">
    <source>
        <dbReference type="EMBL" id="EQD56485.1"/>
    </source>
</evidence>
<name>T1BR91_9ZZZZ</name>
<accession>T1BR91</accession>
<dbReference type="Gene3D" id="3.90.25.10">
    <property type="entry name" value="UDP-galactose 4-epimerase, domain 1"/>
    <property type="match status" value="1"/>
</dbReference>
<proteinExistence type="predicted"/>
<comment type="caution">
    <text evidence="1">The sequence shown here is derived from an EMBL/GenBank/DDBJ whole genome shotgun (WGS) entry which is preliminary data.</text>
</comment>
<feature type="non-terminal residue" evidence="1">
    <location>
        <position position="1"/>
    </location>
</feature>
<dbReference type="AlphaFoldDB" id="T1BR91"/>
<dbReference type="EMBL" id="AUZZ01003610">
    <property type="protein sequence ID" value="EQD56485.1"/>
    <property type="molecule type" value="Genomic_DNA"/>
</dbReference>
<dbReference type="InterPro" id="IPR036291">
    <property type="entry name" value="NAD(P)-bd_dom_sf"/>
</dbReference>
<sequence>VADRADASVNIYNLGTLDRISVREIAEKVVRAHGEKARIEFTGGSQGWAGDVPQLLLSIDRASGLG</sequence>
<gene>
    <name evidence="1" type="ORF">B2A_05228</name>
</gene>
<reference evidence="1" key="1">
    <citation type="submission" date="2013-08" db="EMBL/GenBank/DDBJ databases">
        <authorList>
            <person name="Mendez C."/>
            <person name="Richter M."/>
            <person name="Ferrer M."/>
            <person name="Sanchez J."/>
        </authorList>
    </citation>
    <scope>NUCLEOTIDE SEQUENCE</scope>
</reference>
<protein>
    <submittedName>
        <fullName evidence="1">NAD-dependent epimerase/dehydratase</fullName>
    </submittedName>
</protein>
<dbReference type="SUPFAM" id="SSF51735">
    <property type="entry name" value="NAD(P)-binding Rossmann-fold domains"/>
    <property type="match status" value="1"/>
</dbReference>